<proteinExistence type="predicted"/>
<gene>
    <name evidence="1" type="ORF">E3N88_12237</name>
</gene>
<protein>
    <submittedName>
        <fullName evidence="1">Uncharacterized protein</fullName>
    </submittedName>
</protein>
<reference evidence="1 2" key="1">
    <citation type="submission" date="2019-05" db="EMBL/GenBank/DDBJ databases">
        <title>Mikania micrantha, genome provides insights into the molecular mechanism of rapid growth.</title>
        <authorList>
            <person name="Liu B."/>
        </authorList>
    </citation>
    <scope>NUCLEOTIDE SEQUENCE [LARGE SCALE GENOMIC DNA]</scope>
    <source>
        <strain evidence="1">NLD-2019</strain>
        <tissue evidence="1">Leaf</tissue>
    </source>
</reference>
<organism evidence="1 2">
    <name type="scientific">Mikania micrantha</name>
    <name type="common">bitter vine</name>
    <dbReference type="NCBI Taxonomy" id="192012"/>
    <lineage>
        <taxon>Eukaryota</taxon>
        <taxon>Viridiplantae</taxon>
        <taxon>Streptophyta</taxon>
        <taxon>Embryophyta</taxon>
        <taxon>Tracheophyta</taxon>
        <taxon>Spermatophyta</taxon>
        <taxon>Magnoliopsida</taxon>
        <taxon>eudicotyledons</taxon>
        <taxon>Gunneridae</taxon>
        <taxon>Pentapetalae</taxon>
        <taxon>asterids</taxon>
        <taxon>campanulids</taxon>
        <taxon>Asterales</taxon>
        <taxon>Asteraceae</taxon>
        <taxon>Asteroideae</taxon>
        <taxon>Heliantheae alliance</taxon>
        <taxon>Eupatorieae</taxon>
        <taxon>Mikania</taxon>
    </lineage>
</organism>
<sequence>MTTRILSCPCPGKTGTSTPEAAANCSIIHCIIHSRRSRHSGGGCCTCGCATPAVAAAAYPELAVPTPYADLVKIADSRRGSQPL</sequence>
<dbReference type="EMBL" id="SZYD01000006">
    <property type="protein sequence ID" value="KAD5960765.1"/>
    <property type="molecule type" value="Genomic_DNA"/>
</dbReference>
<dbReference type="Proteomes" id="UP000326396">
    <property type="component" value="Linkage Group LG14"/>
</dbReference>
<comment type="caution">
    <text evidence="1">The sequence shown here is derived from an EMBL/GenBank/DDBJ whole genome shotgun (WGS) entry which is preliminary data.</text>
</comment>
<dbReference type="AlphaFoldDB" id="A0A5N6P691"/>
<keyword evidence="2" id="KW-1185">Reference proteome</keyword>
<evidence type="ECO:0000313" key="2">
    <source>
        <dbReference type="Proteomes" id="UP000326396"/>
    </source>
</evidence>
<name>A0A5N6P691_9ASTR</name>
<accession>A0A5N6P691</accession>
<evidence type="ECO:0000313" key="1">
    <source>
        <dbReference type="EMBL" id="KAD5960765.1"/>
    </source>
</evidence>